<organism evidence="8 9">
    <name type="scientific">Liquorilactobacillus oeni DSM 19972</name>
    <dbReference type="NCBI Taxonomy" id="1423777"/>
    <lineage>
        <taxon>Bacteria</taxon>
        <taxon>Bacillati</taxon>
        <taxon>Bacillota</taxon>
        <taxon>Bacilli</taxon>
        <taxon>Lactobacillales</taxon>
        <taxon>Lactobacillaceae</taxon>
        <taxon>Liquorilactobacillus</taxon>
    </lineage>
</organism>
<keyword evidence="3 6" id="KW-0812">Transmembrane</keyword>
<dbReference type="GO" id="GO:0006882">
    <property type="term" value="P:intracellular zinc ion homeostasis"/>
    <property type="evidence" value="ECO:0007669"/>
    <property type="project" value="TreeGrafter"/>
</dbReference>
<gene>
    <name evidence="8" type="ORF">FD46_GL000808</name>
</gene>
<dbReference type="SUPFAM" id="SSF161111">
    <property type="entry name" value="Cation efflux protein transmembrane domain-like"/>
    <property type="match status" value="1"/>
</dbReference>
<proteinExistence type="predicted"/>
<evidence type="ECO:0000256" key="4">
    <source>
        <dbReference type="ARBA" id="ARBA00022989"/>
    </source>
</evidence>
<dbReference type="PANTHER" id="PTHR43840">
    <property type="entry name" value="MITOCHONDRIAL METAL TRANSPORTER 1-RELATED"/>
    <property type="match status" value="1"/>
</dbReference>
<evidence type="ECO:0000256" key="5">
    <source>
        <dbReference type="ARBA" id="ARBA00023136"/>
    </source>
</evidence>
<feature type="transmembrane region" description="Helical" evidence="6">
    <location>
        <begin position="167"/>
        <end position="187"/>
    </location>
</feature>
<dbReference type="InterPro" id="IPR027469">
    <property type="entry name" value="Cation_efflux_TMD_sf"/>
</dbReference>
<dbReference type="InterPro" id="IPR058533">
    <property type="entry name" value="Cation_efflux_TM"/>
</dbReference>
<name>A0A0R1MAZ1_9LACO</name>
<feature type="transmembrane region" description="Helical" evidence="6">
    <location>
        <begin position="193"/>
        <end position="213"/>
    </location>
</feature>
<protein>
    <submittedName>
        <fullName evidence="8">Cation efflux protein</fullName>
    </submittedName>
</protein>
<reference evidence="8 9" key="1">
    <citation type="journal article" date="2015" name="Genome Announc.">
        <title>Expanding the biotechnology potential of lactobacilli through comparative genomics of 213 strains and associated genera.</title>
        <authorList>
            <person name="Sun Z."/>
            <person name="Harris H.M."/>
            <person name="McCann A."/>
            <person name="Guo C."/>
            <person name="Argimon S."/>
            <person name="Zhang W."/>
            <person name="Yang X."/>
            <person name="Jeffery I.B."/>
            <person name="Cooney J.C."/>
            <person name="Kagawa T.F."/>
            <person name="Liu W."/>
            <person name="Song Y."/>
            <person name="Salvetti E."/>
            <person name="Wrobel A."/>
            <person name="Rasinkangas P."/>
            <person name="Parkhill J."/>
            <person name="Rea M.C."/>
            <person name="O'Sullivan O."/>
            <person name="Ritari J."/>
            <person name="Douillard F.P."/>
            <person name="Paul Ross R."/>
            <person name="Yang R."/>
            <person name="Briner A.E."/>
            <person name="Felis G.E."/>
            <person name="de Vos W.M."/>
            <person name="Barrangou R."/>
            <person name="Klaenhammer T.R."/>
            <person name="Caufield P.W."/>
            <person name="Cui Y."/>
            <person name="Zhang H."/>
            <person name="O'Toole P.W."/>
        </authorList>
    </citation>
    <scope>NUCLEOTIDE SEQUENCE [LARGE SCALE GENOMIC DNA]</scope>
    <source>
        <strain evidence="8 9">DSM 19972</strain>
    </source>
</reference>
<comment type="subcellular location">
    <subcellularLocation>
        <location evidence="1">Membrane</location>
        <topology evidence="1">Multi-pass membrane protein</topology>
    </subcellularLocation>
</comment>
<evidence type="ECO:0000256" key="3">
    <source>
        <dbReference type="ARBA" id="ARBA00022692"/>
    </source>
</evidence>
<evidence type="ECO:0000313" key="9">
    <source>
        <dbReference type="Proteomes" id="UP000051686"/>
    </source>
</evidence>
<dbReference type="Proteomes" id="UP000051686">
    <property type="component" value="Unassembled WGS sequence"/>
</dbReference>
<feature type="transmembrane region" description="Helical" evidence="6">
    <location>
        <begin position="128"/>
        <end position="146"/>
    </location>
</feature>
<accession>A0A0R1MAZ1</accession>
<dbReference type="InterPro" id="IPR050291">
    <property type="entry name" value="CDF_Transporter"/>
</dbReference>
<dbReference type="STRING" id="1423777.FD46_GL000808"/>
<dbReference type="GO" id="GO:0015086">
    <property type="term" value="F:cadmium ion transmembrane transporter activity"/>
    <property type="evidence" value="ECO:0007669"/>
    <property type="project" value="TreeGrafter"/>
</dbReference>
<keyword evidence="9" id="KW-1185">Reference proteome</keyword>
<comment type="caution">
    <text evidence="8">The sequence shown here is derived from an EMBL/GenBank/DDBJ whole genome shotgun (WGS) entry which is preliminary data.</text>
</comment>
<dbReference type="GO" id="GO:0015093">
    <property type="term" value="F:ferrous iron transmembrane transporter activity"/>
    <property type="evidence" value="ECO:0007669"/>
    <property type="project" value="TreeGrafter"/>
</dbReference>
<sequence length="322" mass="35773">MGGLNEVLSTNVKKIEQQSLKIGIFINLLMSVTGLIVFSFTHLQALFLDASFVLVEVISGIIAANVSQVSQKRTKSFPKGLFILEPLYIFFKSILVISLMTVTAWNVSCKAYEYFFNGIGTQIKTIPVLIYSIVMVILGFCLLEVYRHGNAKVNDTSELLFVESKNSLIDVMLSAGIGVVAIFLMFIPEGSPLSFLLYTGDFFITVTLVITFVNQPIGYMKQAVREILGGTITVDAVKQKVYSTVKKNTPSKWKFEKVLVFKAGMHLQVEVHCVPQEAFSISDLNEAAQVIKEGLVSAFKLVDISFVIEFPDYTCYDGKHNI</sequence>
<feature type="transmembrane region" description="Helical" evidence="6">
    <location>
        <begin position="20"/>
        <end position="40"/>
    </location>
</feature>
<evidence type="ECO:0000259" key="7">
    <source>
        <dbReference type="Pfam" id="PF01545"/>
    </source>
</evidence>
<evidence type="ECO:0000313" key="8">
    <source>
        <dbReference type="EMBL" id="KRL05399.1"/>
    </source>
</evidence>
<keyword evidence="2" id="KW-0813">Transport</keyword>
<dbReference type="GO" id="GO:0005886">
    <property type="term" value="C:plasma membrane"/>
    <property type="evidence" value="ECO:0007669"/>
    <property type="project" value="TreeGrafter"/>
</dbReference>
<keyword evidence="5 6" id="KW-0472">Membrane</keyword>
<dbReference type="Pfam" id="PF01545">
    <property type="entry name" value="Cation_efflux"/>
    <property type="match status" value="1"/>
</dbReference>
<feature type="domain" description="Cation efflux protein transmembrane" evidence="7">
    <location>
        <begin position="20"/>
        <end position="228"/>
    </location>
</feature>
<dbReference type="GO" id="GO:0015341">
    <property type="term" value="F:zinc efflux antiporter activity"/>
    <property type="evidence" value="ECO:0007669"/>
    <property type="project" value="TreeGrafter"/>
</dbReference>
<feature type="transmembrane region" description="Helical" evidence="6">
    <location>
        <begin position="87"/>
        <end position="108"/>
    </location>
</feature>
<evidence type="ECO:0000256" key="1">
    <source>
        <dbReference type="ARBA" id="ARBA00004141"/>
    </source>
</evidence>
<evidence type="ECO:0000256" key="6">
    <source>
        <dbReference type="SAM" id="Phobius"/>
    </source>
</evidence>
<keyword evidence="4 6" id="KW-1133">Transmembrane helix</keyword>
<dbReference type="PATRIC" id="fig|1423777.3.peg.831"/>
<dbReference type="EMBL" id="AZEH01000025">
    <property type="protein sequence ID" value="KRL05399.1"/>
    <property type="molecule type" value="Genomic_DNA"/>
</dbReference>
<evidence type="ECO:0000256" key="2">
    <source>
        <dbReference type="ARBA" id="ARBA00022448"/>
    </source>
</evidence>
<dbReference type="Gene3D" id="1.20.1510.10">
    <property type="entry name" value="Cation efflux protein transmembrane domain"/>
    <property type="match status" value="1"/>
</dbReference>
<dbReference type="AlphaFoldDB" id="A0A0R1MAZ1"/>
<dbReference type="PANTHER" id="PTHR43840:SF15">
    <property type="entry name" value="MITOCHONDRIAL METAL TRANSPORTER 1-RELATED"/>
    <property type="match status" value="1"/>
</dbReference>
<feature type="transmembrane region" description="Helical" evidence="6">
    <location>
        <begin position="46"/>
        <end position="66"/>
    </location>
</feature>